<dbReference type="InterPro" id="IPR013352">
    <property type="entry name" value="Fe_hydrogenase_subset"/>
</dbReference>
<keyword evidence="5" id="KW-0408">Iron</keyword>
<dbReference type="Pfam" id="PF02256">
    <property type="entry name" value="Fe_hyd_SSU"/>
    <property type="match status" value="1"/>
</dbReference>
<dbReference type="SUPFAM" id="SSF54862">
    <property type="entry name" value="4Fe-4S ferredoxins"/>
    <property type="match status" value="1"/>
</dbReference>
<dbReference type="Gene3D" id="3.40.50.1780">
    <property type="match status" value="1"/>
</dbReference>
<dbReference type="Pfam" id="PF02906">
    <property type="entry name" value="Fe_hyd_lg_C"/>
    <property type="match status" value="1"/>
</dbReference>
<dbReference type="InterPro" id="IPR004108">
    <property type="entry name" value="Fe_hydrogenase_lsu_C"/>
</dbReference>
<dbReference type="NCBIfam" id="TIGR02512">
    <property type="entry name" value="FeFe_hydrog_A"/>
    <property type="match status" value="1"/>
</dbReference>
<dbReference type="Gene3D" id="3.40.950.10">
    <property type="entry name" value="Fe-only Hydrogenase (Larger Subunit), Chain L, domain 3"/>
    <property type="match status" value="1"/>
</dbReference>
<dbReference type="InterPro" id="IPR017896">
    <property type="entry name" value="4Fe4S_Fe-S-bd"/>
</dbReference>
<keyword evidence="3" id="KW-0479">Metal-binding</keyword>
<accession>Q27094</accession>
<dbReference type="FunFam" id="3.30.70.20:FF:000035">
    <property type="entry name" value="Iron hydrogenase 1"/>
    <property type="match status" value="1"/>
</dbReference>
<name>Q27094_TRIVA</name>
<comment type="similarity">
    <text evidence="1">Belongs to the NARF family.</text>
</comment>
<dbReference type="SMART" id="SM00902">
    <property type="entry name" value="Fe_hyd_SSU"/>
    <property type="match status" value="1"/>
</dbReference>
<evidence type="ECO:0000256" key="6">
    <source>
        <dbReference type="ARBA" id="ARBA00023014"/>
    </source>
</evidence>
<dbReference type="VEuPathDB" id="TrichDB:TVAG_320010"/>
<evidence type="ECO:0000256" key="5">
    <source>
        <dbReference type="ARBA" id="ARBA00023004"/>
    </source>
</evidence>
<evidence type="ECO:0000256" key="3">
    <source>
        <dbReference type="ARBA" id="ARBA00022723"/>
    </source>
</evidence>
<dbReference type="GO" id="GO:0051539">
    <property type="term" value="F:4 iron, 4 sulfur cluster binding"/>
    <property type="evidence" value="ECO:0007669"/>
    <property type="project" value="UniProtKB-KW"/>
</dbReference>
<proteinExistence type="inferred from homology"/>
<sequence length="468" mass="50586">MLASSATAMKGFANSLRMKDYSSTGINFDMTKCINCQSCVRACTNIAGQNVLKSLTVNGKSVVQTVTGKPLAETNCISCGQCTLGCPKFTIFEADAINPVKEVLTKKNGRIAVCQIAPAIRINMAEALGVPAGTISLGKVVTALKRLGFDYVFDTNFAADMTIVEEATELVQRLSDKNAVLPMFTSCCPAWVNYVEKSDPSLIPYLSSCRSPMSMLSSVIKNVFPKKIGTTADKIYNVAIMPCTRKKDEIQRSQFTMKDGKQETGAVLTSRELAKMIKEAKINFKELPDTPCDNFYSEASGGGAIFCATGGVMEAAVRSAYKFLTKKELAPIDLQDVRGVASGVKLAEVDIAGTKVKVAVAHGIKNAMTLIKKIKSGEEQFKDVKFVEVMACPGGCVVGGGSPKAKTKKAVQARLNATYSIDKSSKHRTSQDNPQLLQLYKESFEGKFGGHVAHHLLHTHYKNRKVNP</sequence>
<dbReference type="InterPro" id="IPR009016">
    <property type="entry name" value="Fe_hydrogenase"/>
</dbReference>
<evidence type="ECO:0000256" key="2">
    <source>
        <dbReference type="ARBA" id="ARBA00022485"/>
    </source>
</evidence>
<dbReference type="PANTHER" id="PTHR11615">
    <property type="entry name" value="NITRATE, FORMATE, IRON DEHYDROGENASE"/>
    <property type="match status" value="1"/>
</dbReference>
<dbReference type="InterPro" id="IPR036991">
    <property type="entry name" value="Fe_hydrogenase_ssu_sf"/>
</dbReference>
<keyword evidence="2" id="KW-0004">4Fe-4S</keyword>
<evidence type="ECO:0000256" key="4">
    <source>
        <dbReference type="ARBA" id="ARBA00022737"/>
    </source>
</evidence>
<dbReference type="InterPro" id="IPR003149">
    <property type="entry name" value="Fe_hydrogenase_ssu"/>
</dbReference>
<evidence type="ECO:0000256" key="1">
    <source>
        <dbReference type="ARBA" id="ARBA00006596"/>
    </source>
</evidence>
<evidence type="ECO:0000259" key="7">
    <source>
        <dbReference type="PROSITE" id="PS51379"/>
    </source>
</evidence>
<keyword evidence="6" id="KW-0411">Iron-sulfur</keyword>
<dbReference type="Gene3D" id="4.10.260.20">
    <property type="entry name" value="Iron hydrogenase, small subunit"/>
    <property type="match status" value="1"/>
</dbReference>
<organism evidence="8">
    <name type="scientific">Trichomonas vaginalis</name>
    <dbReference type="NCBI Taxonomy" id="5722"/>
    <lineage>
        <taxon>Eukaryota</taxon>
        <taxon>Metamonada</taxon>
        <taxon>Parabasalia</taxon>
        <taxon>Trichomonadida</taxon>
        <taxon>Trichomonadidae</taxon>
        <taxon>Trichomonas</taxon>
    </lineage>
</organism>
<dbReference type="GO" id="GO:0008901">
    <property type="term" value="F:ferredoxin hydrogenase activity"/>
    <property type="evidence" value="ECO:0007669"/>
    <property type="project" value="InterPro"/>
</dbReference>
<dbReference type="PROSITE" id="PS00198">
    <property type="entry name" value="4FE4S_FER_1"/>
    <property type="match status" value="1"/>
</dbReference>
<dbReference type="AlphaFoldDB" id="Q27094"/>
<dbReference type="Gene3D" id="3.30.70.20">
    <property type="match status" value="1"/>
</dbReference>
<dbReference type="SMR" id="Q27094"/>
<feature type="domain" description="4Fe-4S ferredoxin-type" evidence="7">
    <location>
        <begin position="68"/>
        <end position="96"/>
    </location>
</feature>
<dbReference type="SUPFAM" id="SSF53920">
    <property type="entry name" value="Fe-only hydrogenase"/>
    <property type="match status" value="1"/>
</dbReference>
<reference evidence="8" key="1">
    <citation type="journal article" date="1996" name="Mol. Biochem. Parasitol.">
        <title>Identification and characterization of [Fe]-hydrogenases in the hydrogenosome of Trichomonas vaginalis.</title>
        <authorList>
            <person name="Bui E.T."/>
            <person name="Johnson P.J."/>
        </authorList>
    </citation>
    <scope>NUCLEOTIDE SEQUENCE</scope>
    <source>
        <strain evidence="8">ATCC 30001</strain>
    </source>
</reference>
<keyword evidence="4" id="KW-0677">Repeat</keyword>
<feature type="domain" description="4Fe-4S ferredoxin-type" evidence="7">
    <location>
        <begin position="24"/>
        <end position="53"/>
    </location>
</feature>
<protein>
    <submittedName>
        <fullName evidence="8">Iron hydrogenase</fullName>
    </submittedName>
</protein>
<dbReference type="InterPro" id="IPR017900">
    <property type="entry name" value="4Fe4S_Fe_S_CS"/>
</dbReference>
<dbReference type="PROSITE" id="PS51379">
    <property type="entry name" value="4FE4S_FER_2"/>
    <property type="match status" value="2"/>
</dbReference>
<gene>
    <name evidence="8" type="primary">TvhydA</name>
</gene>
<dbReference type="Pfam" id="PF13187">
    <property type="entry name" value="Fer4_9"/>
    <property type="match status" value="1"/>
</dbReference>
<dbReference type="EMBL" id="U19897">
    <property type="protein sequence ID" value="AAC47159.1"/>
    <property type="molecule type" value="Genomic_DNA"/>
</dbReference>
<dbReference type="InterPro" id="IPR050340">
    <property type="entry name" value="Cytosolic_Fe-S_CAF"/>
</dbReference>
<dbReference type="GO" id="GO:0005506">
    <property type="term" value="F:iron ion binding"/>
    <property type="evidence" value="ECO:0007669"/>
    <property type="project" value="InterPro"/>
</dbReference>
<evidence type="ECO:0000313" key="8">
    <source>
        <dbReference type="EMBL" id="AAC47159.1"/>
    </source>
</evidence>
<dbReference type="VEuPathDB" id="TrichDB:TVAGG3_1009860"/>